<keyword evidence="2" id="KW-0067">ATP-binding</keyword>
<evidence type="ECO:0000313" key="2">
    <source>
        <dbReference type="EMBL" id="WRQ89380.1"/>
    </source>
</evidence>
<dbReference type="SUPFAM" id="SSF52540">
    <property type="entry name" value="P-loop containing nucleoside triphosphate hydrolases"/>
    <property type="match status" value="1"/>
</dbReference>
<name>A0ABZ1CCK7_9BACT</name>
<protein>
    <submittedName>
        <fullName evidence="2">ATP-binding protein</fullName>
    </submittedName>
</protein>
<dbReference type="EMBL" id="CP139781">
    <property type="protein sequence ID" value="WRQ89380.1"/>
    <property type="molecule type" value="Genomic_DNA"/>
</dbReference>
<dbReference type="InterPro" id="IPR049945">
    <property type="entry name" value="AAA_22"/>
</dbReference>
<sequence>MTATAPTAPAKGNTAITAEPPEGRLTIRKDLSQFEARMVQAGYPEEVFEDCLFIYQVNQREFSGKYPLLAHLVRSELRIDRSDAFFYQLLGGKYFRRQKGTGKIQGSRETVKEIADALRTWVVFNSEAGGMAFVETPTWQSVADYIDAKREPTEVCKFGGIVGSTGTGKSRMTKRYALINNHGKTVHLEAPSRGSLSKFQVKLGSCYSVSISAPAQERNVRITECVRADSTIIVDNIQKLYNKLHGPNQPVLNYLQELQDDTGCTIILNWTPVFTEIFREGADQRYFEQFVGRLGGLDTIIELPEFTPLADLKAIAAKMEIAGGKNAIDLMRRWSRQPGRQRILFSRLQRARRFATDEGCDYIKLAHLEAADCIAITPSAEEGAA</sequence>
<accession>A0ABZ1CCK7</accession>
<reference evidence="2 3" key="1">
    <citation type="submission" date="2021-08" db="EMBL/GenBank/DDBJ databases">
        <authorList>
            <person name="Zhang D."/>
            <person name="Zhang A."/>
            <person name="Wang L."/>
        </authorList>
    </citation>
    <scope>NUCLEOTIDE SEQUENCE [LARGE SCALE GENOMIC DNA]</scope>
    <source>
        <strain evidence="2 3">WL0086</strain>
    </source>
</reference>
<gene>
    <name evidence="2" type="ORF">K1X11_008160</name>
</gene>
<dbReference type="InterPro" id="IPR027417">
    <property type="entry name" value="P-loop_NTPase"/>
</dbReference>
<dbReference type="Proteomes" id="UP000738431">
    <property type="component" value="Chromosome"/>
</dbReference>
<reference evidence="2 3" key="2">
    <citation type="submission" date="2023-12" db="EMBL/GenBank/DDBJ databases">
        <title>Description of an unclassified Opitutus bacterium of Verrucomicrobiota.</title>
        <authorList>
            <person name="Zhang D.-F."/>
        </authorList>
    </citation>
    <scope>NUCLEOTIDE SEQUENCE [LARGE SCALE GENOMIC DNA]</scope>
    <source>
        <strain evidence="2 3">WL0086</strain>
    </source>
</reference>
<evidence type="ECO:0000313" key="3">
    <source>
        <dbReference type="Proteomes" id="UP000738431"/>
    </source>
</evidence>
<proteinExistence type="predicted"/>
<feature type="domain" description="ORC1/DEAH AAA+ ATPase" evidence="1">
    <location>
        <begin position="156"/>
        <end position="277"/>
    </location>
</feature>
<keyword evidence="2" id="KW-0547">Nucleotide-binding</keyword>
<organism evidence="2 3">
    <name type="scientific">Actomonas aquatica</name>
    <dbReference type="NCBI Taxonomy" id="2866162"/>
    <lineage>
        <taxon>Bacteria</taxon>
        <taxon>Pseudomonadati</taxon>
        <taxon>Verrucomicrobiota</taxon>
        <taxon>Opitutia</taxon>
        <taxon>Opitutales</taxon>
        <taxon>Opitutaceae</taxon>
        <taxon>Actomonas</taxon>
    </lineage>
</organism>
<keyword evidence="3" id="KW-1185">Reference proteome</keyword>
<dbReference type="Pfam" id="PF13401">
    <property type="entry name" value="AAA_22"/>
    <property type="match status" value="1"/>
</dbReference>
<dbReference type="RefSeq" id="WP_221029929.1">
    <property type="nucleotide sequence ID" value="NZ_CP139781.1"/>
</dbReference>
<dbReference type="GO" id="GO:0005524">
    <property type="term" value="F:ATP binding"/>
    <property type="evidence" value="ECO:0007669"/>
    <property type="project" value="UniProtKB-KW"/>
</dbReference>
<evidence type="ECO:0000259" key="1">
    <source>
        <dbReference type="Pfam" id="PF13401"/>
    </source>
</evidence>